<evidence type="ECO:0000313" key="3">
    <source>
        <dbReference type="Proteomes" id="UP001473302"/>
    </source>
</evidence>
<gene>
    <name evidence="2" type="ORF">MFLAVUS_005298</name>
</gene>
<keyword evidence="3" id="KW-1185">Reference proteome</keyword>
<feature type="coiled-coil region" evidence="1">
    <location>
        <begin position="159"/>
        <end position="186"/>
    </location>
</feature>
<organism evidence="2 3">
    <name type="scientific">Mucor flavus</name>
    <dbReference type="NCBI Taxonomy" id="439312"/>
    <lineage>
        <taxon>Eukaryota</taxon>
        <taxon>Fungi</taxon>
        <taxon>Fungi incertae sedis</taxon>
        <taxon>Mucoromycota</taxon>
        <taxon>Mucoromycotina</taxon>
        <taxon>Mucoromycetes</taxon>
        <taxon>Mucorales</taxon>
        <taxon>Mucorineae</taxon>
        <taxon>Mucoraceae</taxon>
        <taxon>Mucor</taxon>
    </lineage>
</organism>
<dbReference type="EMBL" id="BAABUK010000011">
    <property type="protein sequence ID" value="GAA5811852.1"/>
    <property type="molecule type" value="Genomic_DNA"/>
</dbReference>
<name>A0ABP9YYC5_9FUNG</name>
<dbReference type="Proteomes" id="UP001473302">
    <property type="component" value="Unassembled WGS sequence"/>
</dbReference>
<reference evidence="2 3" key="1">
    <citation type="submission" date="2024-04" db="EMBL/GenBank/DDBJ databases">
        <title>genome sequences of Mucor flavus KT1a and Helicostylum pulchrum KT1b strains isolated from the surface of a dry-aged beef.</title>
        <authorList>
            <person name="Toyotome T."/>
            <person name="Hosono M."/>
            <person name="Torimaru M."/>
            <person name="Fukuda K."/>
            <person name="Mikami N."/>
        </authorList>
    </citation>
    <scope>NUCLEOTIDE SEQUENCE [LARGE SCALE GENOMIC DNA]</scope>
    <source>
        <strain evidence="2 3">KT1a</strain>
    </source>
</reference>
<evidence type="ECO:0000313" key="2">
    <source>
        <dbReference type="EMBL" id="GAA5811852.1"/>
    </source>
</evidence>
<proteinExistence type="predicted"/>
<sequence>MIIHGYQILTEKPYDNQGTMIKNVIKSQLEDISSIVGYFKFKRQADVSLTARDQLWMKSYASSVPHGCIAVINADPNLFDDKSTHTNKFAFWDMKDPVNKLPIQIINMSDDTLGFKSFMSNAPYKLPASSSNLQVAHIPSAEAMINQYDVMYDQSMLSLKEATYKVIDKERKLQELKDQLNKSMKSLN</sequence>
<evidence type="ECO:0000256" key="1">
    <source>
        <dbReference type="SAM" id="Coils"/>
    </source>
</evidence>
<comment type="caution">
    <text evidence="2">The sequence shown here is derived from an EMBL/GenBank/DDBJ whole genome shotgun (WGS) entry which is preliminary data.</text>
</comment>
<accession>A0ABP9YYC5</accession>
<dbReference type="Pfam" id="PF21125">
    <property type="entry name" value="MPN_2A_DUB_like"/>
    <property type="match status" value="1"/>
</dbReference>
<protein>
    <submittedName>
        <fullName evidence="2">Uncharacterized protein</fullName>
    </submittedName>
</protein>
<keyword evidence="1" id="KW-0175">Coiled coil</keyword>